<dbReference type="InterPro" id="IPR000182">
    <property type="entry name" value="GNAT_dom"/>
</dbReference>
<dbReference type="InterPro" id="IPR051531">
    <property type="entry name" value="N-acetyltransferase"/>
</dbReference>
<proteinExistence type="predicted"/>
<dbReference type="Proteomes" id="UP000254461">
    <property type="component" value="Unassembled WGS sequence"/>
</dbReference>
<dbReference type="EMBL" id="UHFF01000002">
    <property type="protein sequence ID" value="SUN47570.1"/>
    <property type="molecule type" value="Genomic_DNA"/>
</dbReference>
<evidence type="ECO:0000259" key="1">
    <source>
        <dbReference type="PROSITE" id="PS51186"/>
    </source>
</evidence>
<dbReference type="AlphaFoldDB" id="A0A380JRV2"/>
<evidence type="ECO:0000313" key="2">
    <source>
        <dbReference type="EMBL" id="SUN47570.1"/>
    </source>
</evidence>
<keyword evidence="2" id="KW-0808">Transferase</keyword>
<dbReference type="SUPFAM" id="SSF55729">
    <property type="entry name" value="Acyl-CoA N-acyltransferases (Nat)"/>
    <property type="match status" value="1"/>
</dbReference>
<dbReference type="Pfam" id="PF13302">
    <property type="entry name" value="Acetyltransf_3"/>
    <property type="match status" value="1"/>
</dbReference>
<dbReference type="RefSeq" id="WP_115251196.1">
    <property type="nucleotide sequence ID" value="NZ_UHFF01000002.1"/>
</dbReference>
<sequence>MASFFEKLAEHRCLETERLCLRPVTLDDAKAMFDYASDEETVRYSFPANQTIEETRQVIASVYLASPLGRWGIVLKATGDFIGTLDLHHMQPDLGRAEIGYCIHKNHWKRGYATEAVKVVLALCFDILGLNCLIAKHDKDNPASGRVMAKSGMRFSHEEPYAKRDHLDSNRFVTVLHYYLTKEDYDQQKSLASANKPDRYLNNSFENS</sequence>
<organism evidence="2 3">
    <name type="scientific">Streptococcus equi subsp. equi</name>
    <dbReference type="NCBI Taxonomy" id="148942"/>
    <lineage>
        <taxon>Bacteria</taxon>
        <taxon>Bacillati</taxon>
        <taxon>Bacillota</taxon>
        <taxon>Bacilli</taxon>
        <taxon>Lactobacillales</taxon>
        <taxon>Streptococcaceae</taxon>
        <taxon>Streptococcus</taxon>
    </lineage>
</organism>
<dbReference type="InterPro" id="IPR016181">
    <property type="entry name" value="Acyl_CoA_acyltransferase"/>
</dbReference>
<evidence type="ECO:0000313" key="3">
    <source>
        <dbReference type="Proteomes" id="UP000254461"/>
    </source>
</evidence>
<dbReference type="CDD" id="cd04301">
    <property type="entry name" value="NAT_SF"/>
    <property type="match status" value="1"/>
</dbReference>
<dbReference type="PANTHER" id="PTHR43792:SF1">
    <property type="entry name" value="N-ACETYLTRANSFERASE DOMAIN-CONTAINING PROTEIN"/>
    <property type="match status" value="1"/>
</dbReference>
<gene>
    <name evidence="2" type="ORF">NCTC12092_01471</name>
</gene>
<protein>
    <submittedName>
        <fullName evidence="2">Acetyltransferase</fullName>
    </submittedName>
</protein>
<dbReference type="PANTHER" id="PTHR43792">
    <property type="entry name" value="GNAT FAMILY, PUTATIVE (AFU_ORTHOLOGUE AFUA_3G00765)-RELATED-RELATED"/>
    <property type="match status" value="1"/>
</dbReference>
<name>A0A380JRV2_9STRE</name>
<dbReference type="GO" id="GO:0016747">
    <property type="term" value="F:acyltransferase activity, transferring groups other than amino-acyl groups"/>
    <property type="evidence" value="ECO:0007669"/>
    <property type="project" value="InterPro"/>
</dbReference>
<dbReference type="PROSITE" id="PS51186">
    <property type="entry name" value="GNAT"/>
    <property type="match status" value="1"/>
</dbReference>
<dbReference type="Gene3D" id="3.40.630.30">
    <property type="match status" value="1"/>
</dbReference>
<feature type="domain" description="N-acetyltransferase" evidence="1">
    <location>
        <begin position="19"/>
        <end position="185"/>
    </location>
</feature>
<accession>A0A380JRV2</accession>
<reference evidence="2 3" key="1">
    <citation type="submission" date="2018-06" db="EMBL/GenBank/DDBJ databases">
        <authorList>
            <consortium name="Pathogen Informatics"/>
            <person name="Doyle S."/>
        </authorList>
    </citation>
    <scope>NUCLEOTIDE SEQUENCE [LARGE SCALE GENOMIC DNA]</scope>
    <source>
        <strain evidence="2 3">NCTC12092</strain>
    </source>
</reference>